<dbReference type="InterPro" id="IPR000601">
    <property type="entry name" value="PKD_dom"/>
</dbReference>
<dbReference type="EMBL" id="CP099490">
    <property type="protein sequence ID" value="USQ77780.1"/>
    <property type="molecule type" value="Genomic_DNA"/>
</dbReference>
<protein>
    <recommendedName>
        <fullName evidence="1">PKD domain-containing protein</fullName>
    </recommendedName>
</protein>
<organism evidence="2 3">
    <name type="scientific">Ornithinimicrobium cryptoxanthini</name>
    <dbReference type="NCBI Taxonomy" id="2934161"/>
    <lineage>
        <taxon>Bacteria</taxon>
        <taxon>Bacillati</taxon>
        <taxon>Actinomycetota</taxon>
        <taxon>Actinomycetes</taxon>
        <taxon>Micrococcales</taxon>
        <taxon>Ornithinimicrobiaceae</taxon>
        <taxon>Ornithinimicrobium</taxon>
    </lineage>
</organism>
<feature type="domain" description="PKD" evidence="1">
    <location>
        <begin position="68"/>
        <end position="113"/>
    </location>
</feature>
<dbReference type="Proteomes" id="UP001056535">
    <property type="component" value="Chromosome"/>
</dbReference>
<evidence type="ECO:0000313" key="3">
    <source>
        <dbReference type="Proteomes" id="UP001056535"/>
    </source>
</evidence>
<gene>
    <name evidence="2" type="ORF">NF557_07760</name>
</gene>
<proteinExistence type="predicted"/>
<accession>A0ABY4YNF2</accession>
<reference evidence="2" key="1">
    <citation type="submission" date="2022-06" db="EMBL/GenBank/DDBJ databases">
        <title>Ornithinimicrobium JY.X270.</title>
        <authorList>
            <person name="Huang Y."/>
        </authorList>
    </citation>
    <scope>NUCLEOTIDE SEQUENCE</scope>
    <source>
        <strain evidence="2">JY.X270</strain>
    </source>
</reference>
<keyword evidence="3" id="KW-1185">Reference proteome</keyword>
<evidence type="ECO:0000259" key="1">
    <source>
        <dbReference type="PROSITE" id="PS50093"/>
    </source>
</evidence>
<dbReference type="PROSITE" id="PS50093">
    <property type="entry name" value="PKD"/>
    <property type="match status" value="1"/>
</dbReference>
<dbReference type="RefSeq" id="WP_252623397.1">
    <property type="nucleotide sequence ID" value="NZ_CP099490.1"/>
</dbReference>
<name>A0ABY4YNF2_9MICO</name>
<evidence type="ECO:0000313" key="2">
    <source>
        <dbReference type="EMBL" id="USQ77780.1"/>
    </source>
</evidence>
<sequence length="149" mass="16114">MAAIETMNLRAIEIGIVPEQGANRVGLLGLPTWMWVDDVEGSTWGPITRTATSGPWSVTATAEVDRIEWDMGDGTVVTCTTSGTEYQDVYQDADSPDCGHRYEDQGTFAVSATSYWVITWSGIGQSGTIEMDLTQDGQIVMGEAQVLSQ</sequence>